<accession>A0A6P8B083</accession>
<keyword evidence="2" id="KW-0519">Myristate</keyword>
<dbReference type="AlphaFoldDB" id="A0A6P8B083"/>
<name>A0A6P8B083_PYRGI</name>
<dbReference type="GO" id="GO:0045121">
    <property type="term" value="C:membrane raft"/>
    <property type="evidence" value="ECO:0007669"/>
    <property type="project" value="InterPro"/>
</dbReference>
<organism evidence="7 8">
    <name type="scientific">Pyricularia grisea</name>
    <name type="common">Crabgrass-specific blast fungus</name>
    <name type="synonym">Magnaporthe grisea</name>
    <dbReference type="NCBI Taxonomy" id="148305"/>
    <lineage>
        <taxon>Eukaryota</taxon>
        <taxon>Fungi</taxon>
        <taxon>Dikarya</taxon>
        <taxon>Ascomycota</taxon>
        <taxon>Pezizomycotina</taxon>
        <taxon>Sordariomycetes</taxon>
        <taxon>Sordariomycetidae</taxon>
        <taxon>Magnaporthales</taxon>
        <taxon>Pyriculariaceae</taxon>
        <taxon>Pyricularia</taxon>
    </lineage>
</organism>
<keyword evidence="7" id="KW-1185">Reference proteome</keyword>
<dbReference type="GO" id="GO:0001919">
    <property type="term" value="P:regulation of receptor recycling"/>
    <property type="evidence" value="ECO:0007669"/>
    <property type="project" value="InterPro"/>
</dbReference>
<dbReference type="GO" id="GO:0031902">
    <property type="term" value="C:late endosome membrane"/>
    <property type="evidence" value="ECO:0007669"/>
    <property type="project" value="InterPro"/>
</dbReference>
<evidence type="ECO:0008006" key="9">
    <source>
        <dbReference type="Google" id="ProtNLM"/>
    </source>
</evidence>
<dbReference type="Pfam" id="PF15454">
    <property type="entry name" value="LAMTOR"/>
    <property type="match status" value="1"/>
</dbReference>
<dbReference type="Proteomes" id="UP000515153">
    <property type="component" value="Unplaced"/>
</dbReference>
<evidence type="ECO:0000256" key="4">
    <source>
        <dbReference type="ARBA" id="ARBA00023139"/>
    </source>
</evidence>
<protein>
    <recommendedName>
        <fullName evidence="9">Late endosomal/lysosomal adaptor and MAPK and MTOR activator-like protein</fullName>
    </recommendedName>
</protein>
<dbReference type="KEGG" id="pgri:PgNI_07924"/>
<feature type="region of interest" description="Disordered" evidence="6">
    <location>
        <begin position="29"/>
        <end position="49"/>
    </location>
</feature>
<keyword evidence="4" id="KW-0564">Palmitate</keyword>
<evidence type="ECO:0000313" key="8">
    <source>
        <dbReference type="RefSeq" id="XP_030980560.1"/>
    </source>
</evidence>
<reference evidence="8" key="3">
    <citation type="submission" date="2025-08" db="UniProtKB">
        <authorList>
            <consortium name="RefSeq"/>
        </authorList>
    </citation>
    <scope>IDENTIFICATION</scope>
    <source>
        <strain evidence="8">NI907</strain>
    </source>
</reference>
<dbReference type="RefSeq" id="XP_030980560.1">
    <property type="nucleotide sequence ID" value="XM_031127928.1"/>
</dbReference>
<evidence type="ECO:0000256" key="6">
    <source>
        <dbReference type="SAM" id="MobiDB-lite"/>
    </source>
</evidence>
<proteinExistence type="predicted"/>
<dbReference type="GO" id="GO:0043410">
    <property type="term" value="P:positive regulation of MAPK cascade"/>
    <property type="evidence" value="ECO:0007669"/>
    <property type="project" value="InterPro"/>
</dbReference>
<reference evidence="8" key="1">
    <citation type="journal article" date="2019" name="Mol. Biol. Evol.">
        <title>Blast fungal genomes show frequent chromosomal changes, gene gains and losses, and effector gene turnover.</title>
        <authorList>
            <person name="Gomez Luciano L.B."/>
            <person name="Jason Tsai I."/>
            <person name="Chuma I."/>
            <person name="Tosa Y."/>
            <person name="Chen Y.H."/>
            <person name="Li J.Y."/>
            <person name="Li M.Y."/>
            <person name="Jade Lu M.Y."/>
            <person name="Nakayashiki H."/>
            <person name="Li W.H."/>
        </authorList>
    </citation>
    <scope>NUCLEOTIDE SEQUENCE</scope>
    <source>
        <strain evidence="8">NI907</strain>
    </source>
</reference>
<evidence type="ECO:0000256" key="3">
    <source>
        <dbReference type="ARBA" id="ARBA00023136"/>
    </source>
</evidence>
<dbReference type="InterPro" id="IPR028209">
    <property type="entry name" value="LAMTOR1/MEH1"/>
</dbReference>
<keyword evidence="5" id="KW-0449">Lipoprotein</keyword>
<evidence type="ECO:0000256" key="2">
    <source>
        <dbReference type="ARBA" id="ARBA00022707"/>
    </source>
</evidence>
<dbReference type="GO" id="GO:0032008">
    <property type="term" value="P:positive regulation of TOR signaling"/>
    <property type="evidence" value="ECO:0007669"/>
    <property type="project" value="InterPro"/>
</dbReference>
<dbReference type="GeneID" id="41962837"/>
<sequence length="169" mass="18691">MGVCASCLGNNRSEQFEEDDESRLLNDDINSMHYGSFGQQQLTGQEDPLETQREIEALQRVVARTSDNMVDIFEITPQDTRAAPKQYDVEGEEDPKMARYQNLLSKLSEDAAQQPLSLSSTASTKVDWVPWDEDNIEMHNGAIVPPLKIEAAEPFVGTFADAAAVAAAR</sequence>
<dbReference type="GO" id="GO:0071986">
    <property type="term" value="C:Ragulator complex"/>
    <property type="evidence" value="ECO:0007669"/>
    <property type="project" value="InterPro"/>
</dbReference>
<keyword evidence="3" id="KW-0472">Membrane</keyword>
<evidence type="ECO:0000313" key="7">
    <source>
        <dbReference type="Proteomes" id="UP000515153"/>
    </source>
</evidence>
<dbReference type="GO" id="GO:0016197">
    <property type="term" value="P:endosomal transport"/>
    <property type="evidence" value="ECO:0007669"/>
    <property type="project" value="InterPro"/>
</dbReference>
<dbReference type="OrthoDB" id="5299893at2759"/>
<reference evidence="8" key="2">
    <citation type="submission" date="2019-10" db="EMBL/GenBank/DDBJ databases">
        <authorList>
            <consortium name="NCBI Genome Project"/>
        </authorList>
    </citation>
    <scope>NUCLEOTIDE SEQUENCE</scope>
    <source>
        <strain evidence="8">NI907</strain>
    </source>
</reference>
<evidence type="ECO:0000256" key="1">
    <source>
        <dbReference type="ARBA" id="ARBA00004308"/>
    </source>
</evidence>
<gene>
    <name evidence="8" type="ORF">PgNI_07924</name>
</gene>
<comment type="subcellular location">
    <subcellularLocation>
        <location evidence="1">Endomembrane system</location>
    </subcellularLocation>
</comment>
<dbReference type="SMART" id="SM01262">
    <property type="entry name" value="LAMTOR"/>
    <property type="match status" value="1"/>
</dbReference>
<dbReference type="GO" id="GO:0071230">
    <property type="term" value="P:cellular response to amino acid stimulus"/>
    <property type="evidence" value="ECO:0007669"/>
    <property type="project" value="InterPro"/>
</dbReference>
<evidence type="ECO:0000256" key="5">
    <source>
        <dbReference type="ARBA" id="ARBA00023288"/>
    </source>
</evidence>